<dbReference type="Proteomes" id="UP000712600">
    <property type="component" value="Unassembled WGS sequence"/>
</dbReference>
<proteinExistence type="predicted"/>
<comment type="caution">
    <text evidence="2">The sequence shown here is derived from an EMBL/GenBank/DDBJ whole genome shotgun (WGS) entry which is preliminary data.</text>
</comment>
<dbReference type="EMBL" id="QGKX02001347">
    <property type="protein sequence ID" value="KAF3524670.1"/>
    <property type="molecule type" value="Genomic_DNA"/>
</dbReference>
<feature type="region of interest" description="Disordered" evidence="1">
    <location>
        <begin position="49"/>
        <end position="76"/>
    </location>
</feature>
<dbReference type="AlphaFoldDB" id="A0A8S9PY10"/>
<protein>
    <submittedName>
        <fullName evidence="2">Uncharacterized protein</fullName>
    </submittedName>
</protein>
<evidence type="ECO:0000256" key="1">
    <source>
        <dbReference type="SAM" id="MobiDB-lite"/>
    </source>
</evidence>
<evidence type="ECO:0000313" key="2">
    <source>
        <dbReference type="EMBL" id="KAF3524670.1"/>
    </source>
</evidence>
<evidence type="ECO:0000313" key="3">
    <source>
        <dbReference type="Proteomes" id="UP000712600"/>
    </source>
</evidence>
<feature type="region of interest" description="Disordered" evidence="1">
    <location>
        <begin position="450"/>
        <end position="477"/>
    </location>
</feature>
<gene>
    <name evidence="2" type="ORF">F2Q69_00048828</name>
</gene>
<sequence length="519" mass="58684">MANAYANATVLEKIENLAATFRHRKCNETSSRFLFLIIKGNNKSYQTPANFGSHTVAATRKRRRSAKDTLPGPSRPRFVPEGDCSLFASQGDLISLAGRMRYAGCRLPSLASSAEKEAYDKVAVASSKVMEAFNEYVVMMEDHVVASRNDKEIESIGSEIKRLSGELEAAKIHQENEALTTKVVAQKAKVAALEVERDRDILRASHIARHDINQRHREILGSLKDKWTSKKKEVSAEIQLQEVTANIDLLNELKDRGLTVDAELARLKDVERDCEDLVTSDAVPDWSISELDLPQISEDSVDQIGGSSVPDVFGIPFARVVEIRRRRDLYKALLCFRIYHSASFNFVLLAKGIWHREDQTLATPIGCELELVALMRNALIRRCERSAHRSFREETRLPRASAQEVKDLEGEKSAARVKLSLKRMVQTIVSLFWVKWLLLNCFIGRTPASGSPVPKIPTRRNPSPRMPPSSGKWKTSDKENLPYFRIWKSLTYSNRLRSALGRPYKGNLNPKTRDRHFET</sequence>
<accession>A0A8S9PY10</accession>
<dbReference type="InterPro" id="IPR012436">
    <property type="entry name" value="DUF1633"/>
</dbReference>
<reference evidence="2" key="1">
    <citation type="submission" date="2019-12" db="EMBL/GenBank/DDBJ databases">
        <title>Genome sequencing and annotation of Brassica cretica.</title>
        <authorList>
            <person name="Studholme D.J."/>
            <person name="Sarris P."/>
        </authorList>
    </citation>
    <scope>NUCLEOTIDE SEQUENCE</scope>
    <source>
        <strain evidence="2">PFS-109/04</strain>
        <tissue evidence="2">Leaf</tissue>
    </source>
</reference>
<name>A0A8S9PY10_BRACR</name>
<dbReference type="Pfam" id="PF07794">
    <property type="entry name" value="DUF1633"/>
    <property type="match status" value="1"/>
</dbReference>
<organism evidence="2 3">
    <name type="scientific">Brassica cretica</name>
    <name type="common">Mustard</name>
    <dbReference type="NCBI Taxonomy" id="69181"/>
    <lineage>
        <taxon>Eukaryota</taxon>
        <taxon>Viridiplantae</taxon>
        <taxon>Streptophyta</taxon>
        <taxon>Embryophyta</taxon>
        <taxon>Tracheophyta</taxon>
        <taxon>Spermatophyta</taxon>
        <taxon>Magnoliopsida</taxon>
        <taxon>eudicotyledons</taxon>
        <taxon>Gunneridae</taxon>
        <taxon>Pentapetalae</taxon>
        <taxon>rosids</taxon>
        <taxon>malvids</taxon>
        <taxon>Brassicales</taxon>
        <taxon>Brassicaceae</taxon>
        <taxon>Brassiceae</taxon>
        <taxon>Brassica</taxon>
    </lineage>
</organism>